<dbReference type="AlphaFoldDB" id="A0A8K0R4S7"/>
<evidence type="ECO:0000313" key="2">
    <source>
        <dbReference type="Proteomes" id="UP000813461"/>
    </source>
</evidence>
<proteinExistence type="predicted"/>
<accession>A0A8K0R4S7</accession>
<evidence type="ECO:0000313" key="1">
    <source>
        <dbReference type="EMBL" id="KAH7086301.1"/>
    </source>
</evidence>
<dbReference type="Gene3D" id="3.80.10.10">
    <property type="entry name" value="Ribonuclease Inhibitor"/>
    <property type="match status" value="1"/>
</dbReference>
<dbReference type="SUPFAM" id="SSF52047">
    <property type="entry name" value="RNI-like"/>
    <property type="match status" value="1"/>
</dbReference>
<dbReference type="Proteomes" id="UP000813461">
    <property type="component" value="Unassembled WGS sequence"/>
</dbReference>
<comment type="caution">
    <text evidence="1">The sequence shown here is derived from an EMBL/GenBank/DDBJ whole genome shotgun (WGS) entry which is preliminary data.</text>
</comment>
<keyword evidence="2" id="KW-1185">Reference proteome</keyword>
<name>A0A8K0R4S7_9PLEO</name>
<gene>
    <name evidence="1" type="ORF">FB567DRAFT_593246</name>
</gene>
<protein>
    <recommendedName>
        <fullName evidence="3">F-box domain-containing protein</fullName>
    </recommendedName>
</protein>
<dbReference type="EMBL" id="JAGMVJ010000011">
    <property type="protein sequence ID" value="KAH7086301.1"/>
    <property type="molecule type" value="Genomic_DNA"/>
</dbReference>
<dbReference type="InterPro" id="IPR032675">
    <property type="entry name" value="LRR_dom_sf"/>
</dbReference>
<reference evidence="1" key="1">
    <citation type="journal article" date="2021" name="Nat. Commun.">
        <title>Genetic determinants of endophytism in the Arabidopsis root mycobiome.</title>
        <authorList>
            <person name="Mesny F."/>
            <person name="Miyauchi S."/>
            <person name="Thiergart T."/>
            <person name="Pickel B."/>
            <person name="Atanasova L."/>
            <person name="Karlsson M."/>
            <person name="Huettel B."/>
            <person name="Barry K.W."/>
            <person name="Haridas S."/>
            <person name="Chen C."/>
            <person name="Bauer D."/>
            <person name="Andreopoulos W."/>
            <person name="Pangilinan J."/>
            <person name="LaButti K."/>
            <person name="Riley R."/>
            <person name="Lipzen A."/>
            <person name="Clum A."/>
            <person name="Drula E."/>
            <person name="Henrissat B."/>
            <person name="Kohler A."/>
            <person name="Grigoriev I.V."/>
            <person name="Martin F.M."/>
            <person name="Hacquard S."/>
        </authorList>
    </citation>
    <scope>NUCLEOTIDE SEQUENCE</scope>
    <source>
        <strain evidence="1">MPI-SDFR-AT-0120</strain>
    </source>
</reference>
<sequence>MKLEIFGNVRSSADQGAVCLVSKEWYRLMKPQVWRSFTTNLTGRFVSNLHTPSKEQKACLQLIRALNIEGSRAQAGSDSSLSELLNGLRDDQLLEFNGATDAPLHARQFLALLRQQTNLNCLGVRLDWDVGSVALEEVASWASESTPLLASSLRRLKTLRVYVGDSHSPGEHTQTLHKYELAYNHALLAAASRINRLEVIGWRWNNMPRNQRVRPADPIENAVCSDQFPQTLEHLVIANLDFAKAGDGIVRALNLDVLSVLRLDYCDRLGVFLHALAAAFRQRTATPLKALTIRTSRIHKAEENYCALAAMRDLLASFGGLVELECSFFWAAFVDWTSSLHRHPGLKQLHISSNSMRDNASDYSSTLTEILSHCHGLRFLAYQPPTPCFDSIETCEIPIKLHSRLLQSLDAVSTAPNLFMLRLLYAPGIGEDKINRLDKTWLAKAAQVAQSLATLIFKHLSFRGSNIRLIALSAESRWRHNTGVSDCHLYPHYFYKIKSTDPAGQKAVSAISFQELATEYPEFAYGQY</sequence>
<evidence type="ECO:0008006" key="3">
    <source>
        <dbReference type="Google" id="ProtNLM"/>
    </source>
</evidence>
<organism evidence="1 2">
    <name type="scientific">Paraphoma chrysanthemicola</name>
    <dbReference type="NCBI Taxonomy" id="798071"/>
    <lineage>
        <taxon>Eukaryota</taxon>
        <taxon>Fungi</taxon>
        <taxon>Dikarya</taxon>
        <taxon>Ascomycota</taxon>
        <taxon>Pezizomycotina</taxon>
        <taxon>Dothideomycetes</taxon>
        <taxon>Pleosporomycetidae</taxon>
        <taxon>Pleosporales</taxon>
        <taxon>Pleosporineae</taxon>
        <taxon>Phaeosphaeriaceae</taxon>
        <taxon>Paraphoma</taxon>
    </lineage>
</organism>
<dbReference type="OrthoDB" id="3794784at2759"/>